<feature type="transmembrane region" description="Helical" evidence="1">
    <location>
        <begin position="21"/>
        <end position="44"/>
    </location>
</feature>
<organism evidence="2 3">
    <name type="scientific">Sporichthya brevicatena</name>
    <dbReference type="NCBI Taxonomy" id="171442"/>
    <lineage>
        <taxon>Bacteria</taxon>
        <taxon>Bacillati</taxon>
        <taxon>Actinomycetota</taxon>
        <taxon>Actinomycetes</taxon>
        <taxon>Sporichthyales</taxon>
        <taxon>Sporichthyaceae</taxon>
        <taxon>Sporichthya</taxon>
    </lineage>
</organism>
<evidence type="ECO:0000256" key="1">
    <source>
        <dbReference type="SAM" id="Phobius"/>
    </source>
</evidence>
<name>A0ABN1GW66_9ACTN</name>
<keyword evidence="3" id="KW-1185">Reference proteome</keyword>
<accession>A0ABN1GW66</accession>
<comment type="caution">
    <text evidence="2">The sequence shown here is derived from an EMBL/GenBank/DDBJ whole genome shotgun (WGS) entry which is preliminary data.</text>
</comment>
<feature type="transmembrane region" description="Helical" evidence="1">
    <location>
        <begin position="73"/>
        <end position="94"/>
    </location>
</feature>
<dbReference type="Proteomes" id="UP001500957">
    <property type="component" value="Unassembled WGS sequence"/>
</dbReference>
<reference evidence="2 3" key="1">
    <citation type="journal article" date="2019" name="Int. J. Syst. Evol. Microbiol.">
        <title>The Global Catalogue of Microorganisms (GCM) 10K type strain sequencing project: providing services to taxonomists for standard genome sequencing and annotation.</title>
        <authorList>
            <consortium name="The Broad Institute Genomics Platform"/>
            <consortium name="The Broad Institute Genome Sequencing Center for Infectious Disease"/>
            <person name="Wu L."/>
            <person name="Ma J."/>
        </authorList>
    </citation>
    <scope>NUCLEOTIDE SEQUENCE [LARGE SCALE GENOMIC DNA]</scope>
    <source>
        <strain evidence="2 3">JCM 10671</strain>
    </source>
</reference>
<feature type="transmembrane region" description="Helical" evidence="1">
    <location>
        <begin position="139"/>
        <end position="156"/>
    </location>
</feature>
<evidence type="ECO:0000313" key="3">
    <source>
        <dbReference type="Proteomes" id="UP001500957"/>
    </source>
</evidence>
<gene>
    <name evidence="2" type="ORF">GCM10009547_25370</name>
</gene>
<protein>
    <submittedName>
        <fullName evidence="2">DUF4383 domain-containing protein</fullName>
    </submittedName>
</protein>
<feature type="transmembrane region" description="Helical" evidence="1">
    <location>
        <begin position="101"/>
        <end position="119"/>
    </location>
</feature>
<proteinExistence type="predicted"/>
<keyword evidence="1" id="KW-1133">Transmembrane helix</keyword>
<keyword evidence="1" id="KW-0812">Transmembrane</keyword>
<keyword evidence="1" id="KW-0472">Membrane</keyword>
<dbReference type="Pfam" id="PF14325">
    <property type="entry name" value="DUF4383"/>
    <property type="match status" value="1"/>
</dbReference>
<evidence type="ECO:0000313" key="2">
    <source>
        <dbReference type="EMBL" id="GAA0621596.1"/>
    </source>
</evidence>
<sequence length="171" mass="18078">MRHGTSSPTVDRPMGEQDRKAHLLKLATTVVAATFLLVGVAGFVPGLTTNVDNLEIVGHDHANMGSQAELLGIFHVSVLHNIVHLAFGVVGLAMARSVRGASTYLVGGAMVYALVLVYGVVVDQGSDANFLPVNTADNWLHGGLVVGMLALALALTPSRRSTIVRREDVHH</sequence>
<dbReference type="EMBL" id="BAAAHE010000020">
    <property type="protein sequence ID" value="GAA0621596.1"/>
    <property type="molecule type" value="Genomic_DNA"/>
</dbReference>